<dbReference type="InterPro" id="IPR021145">
    <property type="entry name" value="Portal_protein_SPP1_Gp6-like"/>
</dbReference>
<sequence length="454" mass="50365">MVNTQPVEITLDQAFNEMDKYQMSFPRLWSYYNAQARDMAIGIATPPQLRKLLAQVGIPRIYVSAIAERLILEGFQRGDSTTSGDDELWAWYRANSLDSQMVNQVTDSLVYGRSYITISAPTEEDEANPLRVPDIPVIKVESPRGLFAKIDPRTGEVLWAVRKVLDDSNQVASATLYFPDRTEYFLRDQGQLKVAETVQHGLGVVPVVPVVRRSNSADLYGTSIITEEIQSVTDAASRILMNMQATSELMATPQRVIFGASANEIKGDTKSPLELYINSYIAIEDPQGKVAQLNAAELRNFTEAIDQLLRMAAVYTGLPPSYLSSSSDNPASAEAIRAAETRLVRTCESLTVQFGDAWERAMRVALLVMGRQLSLDDFRMEALWRDPSTPTVAAIADATAKKYANGAGFITKEQARIDAGYSPEQRRRMEAEDKTDPINALNAMYEQPVSDEPS</sequence>
<organism evidence="2">
    <name type="scientific">Siphoviridae sp. ctXOZ1</name>
    <dbReference type="NCBI Taxonomy" id="2823585"/>
    <lineage>
        <taxon>Viruses</taxon>
        <taxon>Duplodnaviria</taxon>
        <taxon>Heunggongvirae</taxon>
        <taxon>Uroviricota</taxon>
        <taxon>Caudoviricetes</taxon>
    </lineage>
</organism>
<evidence type="ECO:0000256" key="1">
    <source>
        <dbReference type="SAM" id="MobiDB-lite"/>
    </source>
</evidence>
<name>A0A8S5LB89_9CAUD</name>
<feature type="compositionally biased region" description="Basic and acidic residues" evidence="1">
    <location>
        <begin position="424"/>
        <end position="436"/>
    </location>
</feature>
<protein>
    <submittedName>
        <fullName evidence="2">PORTAL PROTEIN</fullName>
    </submittedName>
</protein>
<proteinExistence type="predicted"/>
<reference evidence="2" key="1">
    <citation type="journal article" date="2021" name="Proc. Natl. Acad. Sci. U.S.A.">
        <title>A Catalog of Tens of Thousands of Viruses from Human Metagenomes Reveals Hidden Associations with Chronic Diseases.</title>
        <authorList>
            <person name="Tisza M.J."/>
            <person name="Buck C.B."/>
        </authorList>
    </citation>
    <scope>NUCLEOTIDE SEQUENCE</scope>
    <source>
        <strain evidence="2">CtXOZ1</strain>
    </source>
</reference>
<accession>A0A8S5LB89</accession>
<feature type="region of interest" description="Disordered" evidence="1">
    <location>
        <begin position="419"/>
        <end position="454"/>
    </location>
</feature>
<evidence type="ECO:0000313" key="2">
    <source>
        <dbReference type="EMBL" id="DAD67201.1"/>
    </source>
</evidence>
<dbReference type="EMBL" id="BK014672">
    <property type="protein sequence ID" value="DAD67201.1"/>
    <property type="molecule type" value="Genomic_DNA"/>
</dbReference>
<dbReference type="Pfam" id="PF05133">
    <property type="entry name" value="SPP1_portal"/>
    <property type="match status" value="1"/>
</dbReference>